<evidence type="ECO:0000256" key="3">
    <source>
        <dbReference type="ARBA" id="ARBA00022630"/>
    </source>
</evidence>
<dbReference type="PROSITE" id="PS00623">
    <property type="entry name" value="GMC_OXRED_1"/>
    <property type="match status" value="1"/>
</dbReference>
<feature type="binding site" evidence="8">
    <location>
        <begin position="538"/>
        <end position="539"/>
    </location>
    <ligand>
        <name>FAD</name>
        <dbReference type="ChEBI" id="CHEBI:57692"/>
    </ligand>
</feature>
<dbReference type="PIRSF" id="PIRSF000137">
    <property type="entry name" value="Alcohol_oxidase"/>
    <property type="match status" value="1"/>
</dbReference>
<evidence type="ECO:0000256" key="9">
    <source>
        <dbReference type="RuleBase" id="RU003968"/>
    </source>
</evidence>
<evidence type="ECO:0000256" key="6">
    <source>
        <dbReference type="ARBA" id="ARBA00023002"/>
    </source>
</evidence>
<dbReference type="SUPFAM" id="SSF51905">
    <property type="entry name" value="FAD/NAD(P)-binding domain"/>
    <property type="match status" value="1"/>
</dbReference>
<dbReference type="HOGENOM" id="CLU_002865_6_0_1"/>
<accession>A0A0C9VZY6</accession>
<dbReference type="AlphaFoldDB" id="A0A0C9VZY6"/>
<dbReference type="Proteomes" id="UP000054279">
    <property type="component" value="Unassembled WGS sequence"/>
</dbReference>
<evidence type="ECO:0000256" key="1">
    <source>
        <dbReference type="ARBA" id="ARBA00001974"/>
    </source>
</evidence>
<feature type="binding site" evidence="8">
    <location>
        <position position="240"/>
    </location>
    <ligand>
        <name>FAD</name>
        <dbReference type="ChEBI" id="CHEBI:57692"/>
    </ligand>
</feature>
<feature type="domain" description="Glucose-methanol-choline oxidoreductase N-terminal" evidence="10">
    <location>
        <begin position="89"/>
        <end position="112"/>
    </location>
</feature>
<evidence type="ECO:0000259" key="11">
    <source>
        <dbReference type="PROSITE" id="PS00624"/>
    </source>
</evidence>
<dbReference type="PROSITE" id="PS00624">
    <property type="entry name" value="GMC_OXRED_2"/>
    <property type="match status" value="1"/>
</dbReference>
<reference evidence="12 13" key="1">
    <citation type="submission" date="2014-06" db="EMBL/GenBank/DDBJ databases">
        <title>Evolutionary Origins and Diversification of the Mycorrhizal Mutualists.</title>
        <authorList>
            <consortium name="DOE Joint Genome Institute"/>
            <consortium name="Mycorrhizal Genomics Consortium"/>
            <person name="Kohler A."/>
            <person name="Kuo A."/>
            <person name="Nagy L.G."/>
            <person name="Floudas D."/>
            <person name="Copeland A."/>
            <person name="Barry K.W."/>
            <person name="Cichocki N."/>
            <person name="Veneault-Fourrey C."/>
            <person name="LaButti K."/>
            <person name="Lindquist E.A."/>
            <person name="Lipzen A."/>
            <person name="Lundell T."/>
            <person name="Morin E."/>
            <person name="Murat C."/>
            <person name="Riley R."/>
            <person name="Ohm R."/>
            <person name="Sun H."/>
            <person name="Tunlid A."/>
            <person name="Henrissat B."/>
            <person name="Grigoriev I.V."/>
            <person name="Hibbett D.S."/>
            <person name="Martin F."/>
        </authorList>
    </citation>
    <scope>NUCLEOTIDE SEQUENCE [LARGE SCALE GENOMIC DNA]</scope>
    <source>
        <strain evidence="12 13">SS14</strain>
    </source>
</reference>
<keyword evidence="3 9" id="KW-0285">Flavoprotein</keyword>
<feature type="domain" description="Glucose-methanol-choline oxidoreductase N-terminal" evidence="11">
    <location>
        <begin position="280"/>
        <end position="294"/>
    </location>
</feature>
<dbReference type="InterPro" id="IPR012132">
    <property type="entry name" value="GMC_OxRdtase"/>
</dbReference>
<keyword evidence="4" id="KW-0732">Signal</keyword>
<feature type="active site" description="Proton donor" evidence="7">
    <location>
        <position position="539"/>
    </location>
</feature>
<evidence type="ECO:0000313" key="13">
    <source>
        <dbReference type="Proteomes" id="UP000054279"/>
    </source>
</evidence>
<dbReference type="InterPro" id="IPR007867">
    <property type="entry name" value="GMC_OxRtase_C"/>
</dbReference>
<evidence type="ECO:0000256" key="5">
    <source>
        <dbReference type="ARBA" id="ARBA00022827"/>
    </source>
</evidence>
<proteinExistence type="inferred from homology"/>
<sequence length="603" mass="66548">MSTSLFSTIEQVSGRVFDVVIVGCALAARLTEKSNLTVLILEAGPVHQDDVNIDTPAVHFQQLLNPQYDWMFQTSPPRNVHGREIWNRGKGLGGSSNMNAMMWTRPGKEEIDAWEQLGNPGWNYENFIKYVKRAENFHPPTKTTIARDLLSVDPDWFGKNGPIHISYVDSSTNAGPIIRETVRKLGIPLITDPINGTYCGTWTSATTVDPETLNRSNSFKGYILPNLNRENLFVLPNAFVTKILLEDAVTEPVTAKGVEFKYGNQLYTVMAAREVIVSAGTLKSPQILELSGIGDPAILEPLGIPTRVVLPAVGTNLQEHGGDFSICFEIRPESGIQSLDLLSDPAFSAQHLKLYQEKLPGSLLASVLSGVTFLSLEQLSGDKTTETITRHEKCLREMEIIPEGLKHQYELQLERLRNPNMPIFEIVVIPSISAGKWSDKAEPGKSYVSYILILNNPFSRGTLHISSPDPFVQGVIRPNDLAYQIDVENMLAGFKFARSLAQHEPFKGVVAKEVSPGPSVSSDEDIIQHLKDNFCTLWHTVGTSSMLPREKGGVVDPKLKVYGTTNIRVVDISIIPLHVSVHTQCMAYGIGEKAADIILEDLA</sequence>
<evidence type="ECO:0000256" key="8">
    <source>
        <dbReference type="PIRSR" id="PIRSR000137-2"/>
    </source>
</evidence>
<evidence type="ECO:0000256" key="2">
    <source>
        <dbReference type="ARBA" id="ARBA00010790"/>
    </source>
</evidence>
<feature type="active site" description="Proton acceptor" evidence="7">
    <location>
        <position position="582"/>
    </location>
</feature>
<protein>
    <submittedName>
        <fullName evidence="12">GMC oxidoreductase</fullName>
    </submittedName>
</protein>
<name>A0A0C9VZY6_SPHS4</name>
<evidence type="ECO:0000256" key="7">
    <source>
        <dbReference type="PIRSR" id="PIRSR000137-1"/>
    </source>
</evidence>
<dbReference type="InterPro" id="IPR036188">
    <property type="entry name" value="FAD/NAD-bd_sf"/>
</dbReference>
<dbReference type="Pfam" id="PF05199">
    <property type="entry name" value="GMC_oxred_C"/>
    <property type="match status" value="1"/>
</dbReference>
<dbReference type="GO" id="GO:0016614">
    <property type="term" value="F:oxidoreductase activity, acting on CH-OH group of donors"/>
    <property type="evidence" value="ECO:0007669"/>
    <property type="project" value="InterPro"/>
</dbReference>
<evidence type="ECO:0000313" key="12">
    <source>
        <dbReference type="EMBL" id="KIJ44695.1"/>
    </source>
</evidence>
<dbReference type="EMBL" id="KN837116">
    <property type="protein sequence ID" value="KIJ44695.1"/>
    <property type="molecule type" value="Genomic_DNA"/>
</dbReference>
<gene>
    <name evidence="12" type="ORF">M422DRAFT_30323</name>
</gene>
<evidence type="ECO:0000259" key="10">
    <source>
        <dbReference type="PROSITE" id="PS00623"/>
    </source>
</evidence>
<dbReference type="Gene3D" id="3.30.560.10">
    <property type="entry name" value="Glucose Oxidase, domain 3"/>
    <property type="match status" value="1"/>
</dbReference>
<dbReference type="OrthoDB" id="269227at2759"/>
<dbReference type="PANTHER" id="PTHR11552">
    <property type="entry name" value="GLUCOSE-METHANOL-CHOLINE GMC OXIDOREDUCTASE"/>
    <property type="match status" value="1"/>
</dbReference>
<dbReference type="Gene3D" id="3.50.50.60">
    <property type="entry name" value="FAD/NAD(P)-binding domain"/>
    <property type="match status" value="1"/>
</dbReference>
<dbReference type="Pfam" id="PF00732">
    <property type="entry name" value="GMC_oxred_N"/>
    <property type="match status" value="1"/>
</dbReference>
<evidence type="ECO:0000256" key="4">
    <source>
        <dbReference type="ARBA" id="ARBA00022729"/>
    </source>
</evidence>
<dbReference type="GO" id="GO:0050660">
    <property type="term" value="F:flavin adenine dinucleotide binding"/>
    <property type="evidence" value="ECO:0007669"/>
    <property type="project" value="InterPro"/>
</dbReference>
<dbReference type="InterPro" id="IPR000172">
    <property type="entry name" value="GMC_OxRdtase_N"/>
</dbReference>
<keyword evidence="13" id="KW-1185">Reference proteome</keyword>
<keyword evidence="5 8" id="KW-0274">FAD</keyword>
<keyword evidence="6" id="KW-0560">Oxidoreductase</keyword>
<comment type="cofactor">
    <cofactor evidence="1 8">
        <name>FAD</name>
        <dbReference type="ChEBI" id="CHEBI:57692"/>
    </cofactor>
</comment>
<dbReference type="PANTHER" id="PTHR11552:SF201">
    <property type="entry name" value="GLUCOSE-METHANOL-CHOLINE OXIDOREDUCTASE N-TERMINAL DOMAIN-CONTAINING PROTEIN"/>
    <property type="match status" value="1"/>
</dbReference>
<dbReference type="SUPFAM" id="SSF54373">
    <property type="entry name" value="FAD-linked reductases, C-terminal domain"/>
    <property type="match status" value="1"/>
</dbReference>
<organism evidence="12 13">
    <name type="scientific">Sphaerobolus stellatus (strain SS14)</name>
    <dbReference type="NCBI Taxonomy" id="990650"/>
    <lineage>
        <taxon>Eukaryota</taxon>
        <taxon>Fungi</taxon>
        <taxon>Dikarya</taxon>
        <taxon>Basidiomycota</taxon>
        <taxon>Agaricomycotina</taxon>
        <taxon>Agaricomycetes</taxon>
        <taxon>Phallomycetidae</taxon>
        <taxon>Geastrales</taxon>
        <taxon>Sphaerobolaceae</taxon>
        <taxon>Sphaerobolus</taxon>
    </lineage>
</organism>
<comment type="similarity">
    <text evidence="2 9">Belongs to the GMC oxidoreductase family.</text>
</comment>